<accession>A0A381PKA2</accession>
<evidence type="ECO:0000256" key="4">
    <source>
        <dbReference type="ARBA" id="ARBA00022723"/>
    </source>
</evidence>
<evidence type="ECO:0000256" key="10">
    <source>
        <dbReference type="ARBA" id="ARBA00023172"/>
    </source>
</evidence>
<organism evidence="12">
    <name type="scientific">marine metagenome</name>
    <dbReference type="NCBI Taxonomy" id="408172"/>
    <lineage>
        <taxon>unclassified sequences</taxon>
        <taxon>metagenomes</taxon>
        <taxon>ecological metagenomes</taxon>
    </lineage>
</organism>
<dbReference type="PANTHER" id="PTHR30194">
    <property type="entry name" value="CROSSOVER JUNCTION ENDODEOXYRIBONUCLEASE RUVC"/>
    <property type="match status" value="1"/>
</dbReference>
<keyword evidence="4" id="KW-0479">Metal-binding</keyword>
<evidence type="ECO:0000256" key="6">
    <source>
        <dbReference type="ARBA" id="ARBA00022763"/>
    </source>
</evidence>
<dbReference type="GO" id="GO:0006310">
    <property type="term" value="P:DNA recombination"/>
    <property type="evidence" value="ECO:0007669"/>
    <property type="project" value="UniProtKB-KW"/>
</dbReference>
<dbReference type="Pfam" id="PF02075">
    <property type="entry name" value="RuvC"/>
    <property type="match status" value="1"/>
</dbReference>
<evidence type="ECO:0000256" key="8">
    <source>
        <dbReference type="ARBA" id="ARBA00022842"/>
    </source>
</evidence>
<comment type="similarity">
    <text evidence="1">Belongs to the RuvC family.</text>
</comment>
<evidence type="ECO:0000256" key="9">
    <source>
        <dbReference type="ARBA" id="ARBA00023125"/>
    </source>
</evidence>
<keyword evidence="8" id="KW-0460">Magnesium</keyword>
<proteinExistence type="inferred from homology"/>
<evidence type="ECO:0000256" key="7">
    <source>
        <dbReference type="ARBA" id="ARBA00022801"/>
    </source>
</evidence>
<keyword evidence="11" id="KW-0234">DNA repair</keyword>
<evidence type="ECO:0000313" key="12">
    <source>
        <dbReference type="EMBL" id="SUZ66607.1"/>
    </source>
</evidence>
<dbReference type="EMBL" id="UINC01000988">
    <property type="protein sequence ID" value="SUZ66607.1"/>
    <property type="molecule type" value="Genomic_DNA"/>
</dbReference>
<dbReference type="GO" id="GO:0046872">
    <property type="term" value="F:metal ion binding"/>
    <property type="evidence" value="ECO:0007669"/>
    <property type="project" value="UniProtKB-KW"/>
</dbReference>
<dbReference type="PANTHER" id="PTHR30194:SF3">
    <property type="entry name" value="CROSSOVER JUNCTION ENDODEOXYRIBONUCLEASE RUVC"/>
    <property type="match status" value="1"/>
</dbReference>
<keyword evidence="10" id="KW-0233">DNA recombination</keyword>
<sequence>MRVLSVDPGLSITGFSILDQKKTKTQLSAYGTIRPPKNDTMEKRLNHLFEEITKVFDQFSPGVLAIEDAFYSKNVKSAMKLGQARGTIILAAARASIAVHEFAPRKVKQSVCGNGAASKEQVQFMVMQILKLKEPPKPLDVSDAMAVGICYLNQFKLS</sequence>
<dbReference type="GO" id="GO:0006281">
    <property type="term" value="P:DNA repair"/>
    <property type="evidence" value="ECO:0007669"/>
    <property type="project" value="UniProtKB-KW"/>
</dbReference>
<dbReference type="InterPro" id="IPR002176">
    <property type="entry name" value="X-over_junc_endoDNase_RuvC"/>
</dbReference>
<dbReference type="GO" id="GO:0003677">
    <property type="term" value="F:DNA binding"/>
    <property type="evidence" value="ECO:0007669"/>
    <property type="project" value="UniProtKB-KW"/>
</dbReference>
<evidence type="ECO:0000256" key="2">
    <source>
        <dbReference type="ARBA" id="ARBA00022490"/>
    </source>
</evidence>
<dbReference type="GO" id="GO:0004520">
    <property type="term" value="F:DNA endonuclease activity"/>
    <property type="evidence" value="ECO:0007669"/>
    <property type="project" value="InterPro"/>
</dbReference>
<keyword evidence="3" id="KW-0540">Nuclease</keyword>
<reference evidence="12" key="1">
    <citation type="submission" date="2018-05" db="EMBL/GenBank/DDBJ databases">
        <authorList>
            <person name="Lanie J.A."/>
            <person name="Ng W.-L."/>
            <person name="Kazmierczak K.M."/>
            <person name="Andrzejewski T.M."/>
            <person name="Davidsen T.M."/>
            <person name="Wayne K.J."/>
            <person name="Tettelin H."/>
            <person name="Glass J.I."/>
            <person name="Rusch D."/>
            <person name="Podicherti R."/>
            <person name="Tsui H.-C.T."/>
            <person name="Winkler M.E."/>
        </authorList>
    </citation>
    <scope>NUCLEOTIDE SEQUENCE</scope>
</reference>
<dbReference type="NCBIfam" id="NF000711">
    <property type="entry name" value="PRK00039.2-1"/>
    <property type="match status" value="1"/>
</dbReference>
<dbReference type="SUPFAM" id="SSF53098">
    <property type="entry name" value="Ribonuclease H-like"/>
    <property type="match status" value="1"/>
</dbReference>
<dbReference type="PRINTS" id="PR00696">
    <property type="entry name" value="RSOLVASERUVC"/>
</dbReference>
<dbReference type="GO" id="GO:0016787">
    <property type="term" value="F:hydrolase activity"/>
    <property type="evidence" value="ECO:0007669"/>
    <property type="project" value="UniProtKB-KW"/>
</dbReference>
<name>A0A381PKA2_9ZZZZ</name>
<evidence type="ECO:0000256" key="5">
    <source>
        <dbReference type="ARBA" id="ARBA00022759"/>
    </source>
</evidence>
<evidence type="ECO:0000256" key="1">
    <source>
        <dbReference type="ARBA" id="ARBA00009518"/>
    </source>
</evidence>
<evidence type="ECO:0000256" key="3">
    <source>
        <dbReference type="ARBA" id="ARBA00022722"/>
    </source>
</evidence>
<evidence type="ECO:0000256" key="11">
    <source>
        <dbReference type="ARBA" id="ARBA00023204"/>
    </source>
</evidence>
<dbReference type="HAMAP" id="MF_00034">
    <property type="entry name" value="RuvC"/>
    <property type="match status" value="1"/>
</dbReference>
<dbReference type="FunFam" id="3.30.420.10:FF:000002">
    <property type="entry name" value="Crossover junction endodeoxyribonuclease RuvC"/>
    <property type="match status" value="1"/>
</dbReference>
<dbReference type="InterPro" id="IPR036397">
    <property type="entry name" value="RNaseH_sf"/>
</dbReference>
<keyword evidence="9" id="KW-0238">DNA-binding</keyword>
<dbReference type="CDD" id="cd16962">
    <property type="entry name" value="RuvC"/>
    <property type="match status" value="1"/>
</dbReference>
<keyword evidence="6" id="KW-0227">DNA damage</keyword>
<dbReference type="Gene3D" id="3.30.420.10">
    <property type="entry name" value="Ribonuclease H-like superfamily/Ribonuclease H"/>
    <property type="match status" value="1"/>
</dbReference>
<keyword evidence="2" id="KW-0963">Cytoplasm</keyword>
<dbReference type="NCBIfam" id="TIGR00228">
    <property type="entry name" value="ruvC"/>
    <property type="match status" value="1"/>
</dbReference>
<keyword evidence="7" id="KW-0378">Hydrolase</keyword>
<dbReference type="AlphaFoldDB" id="A0A381PKA2"/>
<gene>
    <name evidence="12" type="ORF">METZ01_LOCUS19461</name>
</gene>
<protein>
    <submittedName>
        <fullName evidence="12">Uncharacterized protein</fullName>
    </submittedName>
</protein>
<keyword evidence="5" id="KW-0255">Endonuclease</keyword>
<dbReference type="InterPro" id="IPR012337">
    <property type="entry name" value="RNaseH-like_sf"/>
</dbReference>